<dbReference type="GO" id="GO:0000813">
    <property type="term" value="C:ESCRT I complex"/>
    <property type="evidence" value="ECO:0007669"/>
    <property type="project" value="TreeGrafter"/>
</dbReference>
<keyword evidence="5 7" id="KW-0653">Protein transport</keyword>
<evidence type="ECO:0000256" key="6">
    <source>
        <dbReference type="ARBA" id="ARBA00023054"/>
    </source>
</evidence>
<feature type="domain" description="SB" evidence="9">
    <location>
        <begin position="585"/>
        <end position="653"/>
    </location>
</feature>
<feature type="compositionally biased region" description="Low complexity" evidence="8">
    <location>
        <begin position="435"/>
        <end position="468"/>
    </location>
</feature>
<feature type="domain" description="UEV" evidence="10">
    <location>
        <begin position="10"/>
        <end position="155"/>
    </location>
</feature>
<comment type="subcellular location">
    <subcellularLocation>
        <location evidence="1">Endosome</location>
    </subcellularLocation>
</comment>
<dbReference type="Gene3D" id="3.10.110.10">
    <property type="entry name" value="Ubiquitin Conjugating Enzyme"/>
    <property type="match status" value="1"/>
</dbReference>
<dbReference type="PROSITE" id="PS51322">
    <property type="entry name" value="UEV"/>
    <property type="match status" value="1"/>
</dbReference>
<dbReference type="InterPro" id="IPR052070">
    <property type="entry name" value="ESCRT-I_UEV_domain"/>
</dbReference>
<dbReference type="Pfam" id="PF09454">
    <property type="entry name" value="Vps23_core"/>
    <property type="match status" value="1"/>
</dbReference>
<feature type="compositionally biased region" description="Pro residues" evidence="8">
    <location>
        <begin position="420"/>
        <end position="434"/>
    </location>
</feature>
<accession>A0A167L2A2</accession>
<keyword evidence="3 7" id="KW-0813">Transport</keyword>
<sequence>MNGRPSGSTSSLQNWLRSELVDYASKDIAFTHIEAALNAYHLLKPKRESFIYDDGRSHHLLSLAGLLPIAYRGAAYNIPIALWIPFDYPNEPPMVYVVPTRDMVVKAGKELDPSGKWEGEYLKSWGRKGETCNIRTLLETLTDSFSREPPLYRKAKEERAPQAPTPPVPSPAPGRPMSGASYTGPPGDRPPMPPPRPPPPGVADGRSGSPGWASPVPQDLRARPPPPLPPPNGASAQPLQHMHPTPGRPLSTGSPPVPPHPAYHPYAPLARSSLPPQGTPPVPYSPRATNAQHGQPPSLPAPVQPTPLQQQQTGPPPFSPTHPPQQQTGPPPFSPTHPPQQQPGPPPFSPTHPPPQQQQPSYPPQPPPALYPSQPAPYPPQNTHQTPIPYPSQPTPYTPGQPPPLPAHPPAHARSASWAPAPPQQQQPSYPPGAPSAYPSLPGPGRSTPLQQPQPRRAPQPDLLSSSSSDDEGPSPRSSSPPPPLPPNPHTLQLHTTLLGLVQQRLGQNLTAAGGELDRLQKLRVELEQGPARIQDEMARLAAVRDVCLGVVARLEGVVREAEGRLGDVKARGEPTVDEIVCADTIVGNQLIDLVAEDNAIEDTMYHLHRALNSGRIDLDRFIKTTRALAEEQFMKRALVEKILNGLPMGLWSS</sequence>
<feature type="compositionally biased region" description="Pro residues" evidence="8">
    <location>
        <begin position="223"/>
        <end position="232"/>
    </location>
</feature>
<dbReference type="GO" id="GO:0006886">
    <property type="term" value="P:intracellular protein transport"/>
    <property type="evidence" value="ECO:0007669"/>
    <property type="project" value="UniProtKB-ARBA"/>
</dbReference>
<organism evidence="11 12">
    <name type="scientific">Calocera viscosa (strain TUFC12733)</name>
    <dbReference type="NCBI Taxonomy" id="1330018"/>
    <lineage>
        <taxon>Eukaryota</taxon>
        <taxon>Fungi</taxon>
        <taxon>Dikarya</taxon>
        <taxon>Basidiomycota</taxon>
        <taxon>Agaricomycotina</taxon>
        <taxon>Dacrymycetes</taxon>
        <taxon>Dacrymycetales</taxon>
        <taxon>Dacrymycetaceae</taxon>
        <taxon>Calocera</taxon>
    </lineage>
</organism>
<dbReference type="InterPro" id="IPR017916">
    <property type="entry name" value="SB_dom"/>
</dbReference>
<dbReference type="InterPro" id="IPR037202">
    <property type="entry name" value="ESCRT_assembly_dom"/>
</dbReference>
<keyword evidence="4" id="KW-0967">Endosome</keyword>
<dbReference type="EMBL" id="KV417290">
    <property type="protein sequence ID" value="KZO95258.1"/>
    <property type="molecule type" value="Genomic_DNA"/>
</dbReference>
<evidence type="ECO:0000256" key="8">
    <source>
        <dbReference type="SAM" id="MobiDB-lite"/>
    </source>
</evidence>
<dbReference type="PANTHER" id="PTHR23306:SF3">
    <property type="entry name" value="TUMOR SUPPRESSOR PROTEIN 101"/>
    <property type="match status" value="1"/>
</dbReference>
<evidence type="ECO:0000256" key="2">
    <source>
        <dbReference type="ARBA" id="ARBA00009594"/>
    </source>
</evidence>
<dbReference type="GO" id="GO:0072666">
    <property type="term" value="P:establishment of protein localization to vacuole"/>
    <property type="evidence" value="ECO:0007669"/>
    <property type="project" value="UniProtKB-ARBA"/>
</dbReference>
<protein>
    <submittedName>
        <fullName evidence="11">UEV-domain-containing protein</fullName>
    </submittedName>
</protein>
<feature type="region of interest" description="Disordered" evidence="8">
    <location>
        <begin position="153"/>
        <end position="492"/>
    </location>
</feature>
<reference evidence="11 12" key="1">
    <citation type="journal article" date="2016" name="Mol. Biol. Evol.">
        <title>Comparative Genomics of Early-Diverging Mushroom-Forming Fungi Provides Insights into the Origins of Lignocellulose Decay Capabilities.</title>
        <authorList>
            <person name="Nagy L.G."/>
            <person name="Riley R."/>
            <person name="Tritt A."/>
            <person name="Adam C."/>
            <person name="Daum C."/>
            <person name="Floudas D."/>
            <person name="Sun H."/>
            <person name="Yadav J.S."/>
            <person name="Pangilinan J."/>
            <person name="Larsson K.H."/>
            <person name="Matsuura K."/>
            <person name="Barry K."/>
            <person name="Labutti K."/>
            <person name="Kuo R."/>
            <person name="Ohm R.A."/>
            <person name="Bhattacharya S.S."/>
            <person name="Shirouzu T."/>
            <person name="Yoshinaga Y."/>
            <person name="Martin F.M."/>
            <person name="Grigoriev I.V."/>
            <person name="Hibbett D.S."/>
        </authorList>
    </citation>
    <scope>NUCLEOTIDE SEQUENCE [LARGE SCALE GENOMIC DNA]</scope>
    <source>
        <strain evidence="11 12">TUFC12733</strain>
    </source>
</reference>
<dbReference type="STRING" id="1330018.A0A167L2A2"/>
<evidence type="ECO:0000313" key="11">
    <source>
        <dbReference type="EMBL" id="KZO95258.1"/>
    </source>
</evidence>
<dbReference type="InterPro" id="IPR016135">
    <property type="entry name" value="UBQ-conjugating_enzyme/RWD"/>
</dbReference>
<dbReference type="PROSITE" id="PS51312">
    <property type="entry name" value="SB"/>
    <property type="match status" value="1"/>
</dbReference>
<evidence type="ECO:0000256" key="5">
    <source>
        <dbReference type="ARBA" id="ARBA00022927"/>
    </source>
</evidence>
<evidence type="ECO:0000259" key="9">
    <source>
        <dbReference type="PROSITE" id="PS51312"/>
    </source>
</evidence>
<evidence type="ECO:0000256" key="3">
    <source>
        <dbReference type="ARBA" id="ARBA00022448"/>
    </source>
</evidence>
<dbReference type="Gene3D" id="6.10.140.820">
    <property type="match status" value="1"/>
</dbReference>
<dbReference type="InterPro" id="IPR008883">
    <property type="entry name" value="UEV_N"/>
</dbReference>
<feature type="compositionally biased region" description="Pro residues" evidence="8">
    <location>
        <begin position="163"/>
        <end position="174"/>
    </location>
</feature>
<feature type="compositionally biased region" description="Pro residues" evidence="8">
    <location>
        <begin position="187"/>
        <end position="201"/>
    </location>
</feature>
<feature type="compositionally biased region" description="Low complexity" evidence="8">
    <location>
        <begin position="410"/>
        <end position="419"/>
    </location>
</feature>
<dbReference type="GO" id="GO:0043162">
    <property type="term" value="P:ubiquitin-dependent protein catabolic process via the multivesicular body sorting pathway"/>
    <property type="evidence" value="ECO:0007669"/>
    <property type="project" value="UniProtKB-ARBA"/>
</dbReference>
<dbReference type="SUPFAM" id="SSF54495">
    <property type="entry name" value="UBC-like"/>
    <property type="match status" value="1"/>
</dbReference>
<feature type="compositionally biased region" description="Pro residues" evidence="8">
    <location>
        <begin position="479"/>
        <end position="489"/>
    </location>
</feature>
<dbReference type="GO" id="GO:0043130">
    <property type="term" value="F:ubiquitin binding"/>
    <property type="evidence" value="ECO:0007669"/>
    <property type="project" value="TreeGrafter"/>
</dbReference>
<evidence type="ECO:0000256" key="1">
    <source>
        <dbReference type="ARBA" id="ARBA00004177"/>
    </source>
</evidence>
<evidence type="ECO:0000313" key="12">
    <source>
        <dbReference type="Proteomes" id="UP000076738"/>
    </source>
</evidence>
<dbReference type="CDD" id="cd11685">
    <property type="entry name" value="UEV_TSG101-like"/>
    <property type="match status" value="1"/>
</dbReference>
<dbReference type="PANTHER" id="PTHR23306">
    <property type="entry name" value="TUMOR SUSCEPTIBILITY GENE 101 PROTEIN-RELATED"/>
    <property type="match status" value="1"/>
</dbReference>
<feature type="compositionally biased region" description="Pro residues" evidence="8">
    <location>
        <begin position="314"/>
        <end position="380"/>
    </location>
</feature>
<keyword evidence="6" id="KW-0175">Coiled coil</keyword>
<evidence type="ECO:0000259" key="10">
    <source>
        <dbReference type="PROSITE" id="PS51322"/>
    </source>
</evidence>
<dbReference type="AlphaFoldDB" id="A0A167L2A2"/>
<comment type="similarity">
    <text evidence="2">Belongs to the ubiquitin-conjugating enzyme family. UEV subfamily.</text>
</comment>
<keyword evidence="12" id="KW-1185">Reference proteome</keyword>
<evidence type="ECO:0000256" key="4">
    <source>
        <dbReference type="ARBA" id="ARBA00022753"/>
    </source>
</evidence>
<evidence type="ECO:0000256" key="7">
    <source>
        <dbReference type="PROSITE-ProRule" id="PRU00644"/>
    </source>
</evidence>
<proteinExistence type="inferred from homology"/>
<dbReference type="SUPFAM" id="SSF140111">
    <property type="entry name" value="Endosomal sorting complex assembly domain"/>
    <property type="match status" value="1"/>
</dbReference>
<name>A0A167L2A2_CALVF</name>
<dbReference type="OrthoDB" id="306304at2759"/>
<dbReference type="Proteomes" id="UP000076738">
    <property type="component" value="Unassembled WGS sequence"/>
</dbReference>
<dbReference type="Pfam" id="PF05743">
    <property type="entry name" value="UEV"/>
    <property type="match status" value="1"/>
</dbReference>
<feature type="compositionally biased region" description="Pro residues" evidence="8">
    <location>
        <begin position="388"/>
        <end position="409"/>
    </location>
</feature>
<gene>
    <name evidence="11" type="ORF">CALVIDRAFT_599399</name>
</gene>